<protein>
    <submittedName>
        <fullName evidence="1">Uncharacterized protein</fullName>
    </submittedName>
</protein>
<reference evidence="1 2" key="1">
    <citation type="submission" date="2020-10" db="EMBL/GenBank/DDBJ databases">
        <title>Connecting structure to function with the recovery of over 1000 high-quality activated sludge metagenome-assembled genomes encoding full-length rRNA genes using long-read sequencing.</title>
        <authorList>
            <person name="Singleton C.M."/>
            <person name="Petriglieri F."/>
            <person name="Kristensen J.M."/>
            <person name="Kirkegaard R.H."/>
            <person name="Michaelsen T.Y."/>
            <person name="Andersen M.H."/>
            <person name="Karst S.M."/>
            <person name="Dueholm M.S."/>
            <person name="Nielsen P.H."/>
            <person name="Albertsen M."/>
        </authorList>
    </citation>
    <scope>NUCLEOTIDE SEQUENCE [LARGE SCALE GENOMIC DNA]</scope>
    <source>
        <strain evidence="1">Ribe_18-Q3-R11-54_MAXAC.273</strain>
    </source>
</reference>
<evidence type="ECO:0000313" key="2">
    <source>
        <dbReference type="Proteomes" id="UP000808337"/>
    </source>
</evidence>
<dbReference type="Proteomes" id="UP000808337">
    <property type="component" value="Unassembled WGS sequence"/>
</dbReference>
<name>A0A9D7XMV0_9BACT</name>
<dbReference type="AlphaFoldDB" id="A0A9D7XMV0"/>
<accession>A0A9D7XMV0</accession>
<evidence type="ECO:0000313" key="1">
    <source>
        <dbReference type="EMBL" id="MBK9982674.1"/>
    </source>
</evidence>
<dbReference type="EMBL" id="JADKGY010000006">
    <property type="protein sequence ID" value="MBK9982674.1"/>
    <property type="molecule type" value="Genomic_DNA"/>
</dbReference>
<organism evidence="1 2">
    <name type="scientific">Candidatus Opimibacter skivensis</name>
    <dbReference type="NCBI Taxonomy" id="2982028"/>
    <lineage>
        <taxon>Bacteria</taxon>
        <taxon>Pseudomonadati</taxon>
        <taxon>Bacteroidota</taxon>
        <taxon>Saprospiria</taxon>
        <taxon>Saprospirales</taxon>
        <taxon>Saprospiraceae</taxon>
        <taxon>Candidatus Opimibacter</taxon>
    </lineage>
</organism>
<proteinExistence type="predicted"/>
<comment type="caution">
    <text evidence="1">The sequence shown here is derived from an EMBL/GenBank/DDBJ whole genome shotgun (WGS) entry which is preliminary data.</text>
</comment>
<sequence>MAGISKLTNQIIKLPRVILSSLIPLPDQRINPILARAITSAIGAKEPTSEKINGTHAQHQYIQPYGRFKGMEYQYKLGDIDQITG</sequence>
<gene>
    <name evidence="1" type="ORF">IPP15_09670</name>
</gene>